<dbReference type="GO" id="GO:0008887">
    <property type="term" value="F:glycerate kinase activity"/>
    <property type="evidence" value="ECO:0007669"/>
    <property type="project" value="UniProtKB-UniRule"/>
</dbReference>
<evidence type="ECO:0000256" key="2">
    <source>
        <dbReference type="ARBA" id="ARBA00022679"/>
    </source>
</evidence>
<dbReference type="PANTHER" id="PTHR21599">
    <property type="entry name" value="GLYCERATE KINASE"/>
    <property type="match status" value="1"/>
</dbReference>
<comment type="caution">
    <text evidence="5">The sequence shown here is derived from an EMBL/GenBank/DDBJ whole genome shotgun (WGS) entry which is preliminary data.</text>
</comment>
<dbReference type="PIRSF" id="PIRSF006078">
    <property type="entry name" value="GlxK"/>
    <property type="match status" value="1"/>
</dbReference>
<dbReference type="InterPro" id="IPR036129">
    <property type="entry name" value="Glycerate_kinase_sf"/>
</dbReference>
<dbReference type="AlphaFoldDB" id="A0A919PKI7"/>
<evidence type="ECO:0000313" key="5">
    <source>
        <dbReference type="EMBL" id="GIG45212.1"/>
    </source>
</evidence>
<gene>
    <name evidence="5" type="primary">garK</name>
    <name evidence="5" type="ORF">Dsi01nite_032530</name>
</gene>
<keyword evidence="3 4" id="KW-0418">Kinase</keyword>
<dbReference type="InterPro" id="IPR018193">
    <property type="entry name" value="Glyc_kinase_flavodox-like_fold"/>
</dbReference>
<dbReference type="RefSeq" id="WP_203847013.1">
    <property type="nucleotide sequence ID" value="NZ_BAAAVW010000009.1"/>
</dbReference>
<dbReference type="Gene3D" id="3.90.1510.10">
    <property type="entry name" value="Glycerate kinase, domain 2"/>
    <property type="match status" value="2"/>
</dbReference>
<evidence type="ECO:0000313" key="6">
    <source>
        <dbReference type="Proteomes" id="UP000660611"/>
    </source>
</evidence>
<evidence type="ECO:0000256" key="1">
    <source>
        <dbReference type="ARBA" id="ARBA00006284"/>
    </source>
</evidence>
<dbReference type="Pfam" id="PF02595">
    <property type="entry name" value="Gly_kinase"/>
    <property type="match status" value="2"/>
</dbReference>
<organism evidence="5 6">
    <name type="scientific">Dactylosporangium siamense</name>
    <dbReference type="NCBI Taxonomy" id="685454"/>
    <lineage>
        <taxon>Bacteria</taxon>
        <taxon>Bacillati</taxon>
        <taxon>Actinomycetota</taxon>
        <taxon>Actinomycetes</taxon>
        <taxon>Micromonosporales</taxon>
        <taxon>Micromonosporaceae</taxon>
        <taxon>Dactylosporangium</taxon>
    </lineage>
</organism>
<dbReference type="InterPro" id="IPR018197">
    <property type="entry name" value="Glycerate_kinase_RE-like"/>
</dbReference>
<keyword evidence="2 4" id="KW-0808">Transferase</keyword>
<dbReference type="SUPFAM" id="SSF110738">
    <property type="entry name" value="Glycerate kinase I"/>
    <property type="match status" value="1"/>
</dbReference>
<dbReference type="Proteomes" id="UP000660611">
    <property type="component" value="Unassembled WGS sequence"/>
</dbReference>
<evidence type="ECO:0000256" key="3">
    <source>
        <dbReference type="ARBA" id="ARBA00022777"/>
    </source>
</evidence>
<comment type="similarity">
    <text evidence="1 4">Belongs to the glycerate kinase type-1 family.</text>
</comment>
<dbReference type="Gene3D" id="3.40.50.10350">
    <property type="entry name" value="Glycerate kinase, domain 1"/>
    <property type="match status" value="2"/>
</dbReference>
<dbReference type="PANTHER" id="PTHR21599:SF0">
    <property type="entry name" value="GLYCERATE KINASE"/>
    <property type="match status" value="1"/>
</dbReference>
<dbReference type="GO" id="GO:0031388">
    <property type="term" value="P:organic acid phosphorylation"/>
    <property type="evidence" value="ECO:0007669"/>
    <property type="project" value="UniProtKB-UniRule"/>
</dbReference>
<dbReference type="EMBL" id="BONQ01000050">
    <property type="protein sequence ID" value="GIG45212.1"/>
    <property type="molecule type" value="Genomic_DNA"/>
</dbReference>
<sequence length="356" mass="36134">MTGAPNRPTLRAIVAADKFRGFATALSASREIAAGMREVGVDAVPLPVGDGGEETARAVHHVTGGTWVVVDAVNAWGRPVAAQVLQVPNGDTLLEAADVIGLHARPADASPLTLSSAALGQLIRRAAPHVDRRLVVCLGGTATMDGGRGLVEALDGRLPVDRVLVAADVDVGYSDCVRLFARQKGATPAEAAQLSRNARRTGAQLERAAGIDPRVLPFGGAGGGIGGALACLGAELRGGFSVYCALTGFADAVRGADVLIAGEGCADRTTWLGKAPGEVIRLARRGGMIAGLVAGTITAEARQSFADACTTVVALDELAKPGDRWSADAAADELCRVAGRAAARSLITSGSPRGTG</sequence>
<name>A0A919PKI7_9ACTN</name>
<proteinExistence type="inferred from homology"/>
<accession>A0A919PKI7</accession>
<dbReference type="InterPro" id="IPR004381">
    <property type="entry name" value="Glycerate_kinase"/>
</dbReference>
<evidence type="ECO:0000256" key="4">
    <source>
        <dbReference type="PIRNR" id="PIRNR006078"/>
    </source>
</evidence>
<protein>
    <submittedName>
        <fullName evidence="5">Glycerate kinase</fullName>
    </submittedName>
</protein>
<reference evidence="5" key="1">
    <citation type="submission" date="2021-01" db="EMBL/GenBank/DDBJ databases">
        <title>Whole genome shotgun sequence of Dactylosporangium siamense NBRC 106093.</title>
        <authorList>
            <person name="Komaki H."/>
            <person name="Tamura T."/>
        </authorList>
    </citation>
    <scope>NUCLEOTIDE SEQUENCE</scope>
    <source>
        <strain evidence="5">NBRC 106093</strain>
    </source>
</reference>
<keyword evidence="6" id="KW-1185">Reference proteome</keyword>